<keyword evidence="3" id="KW-1185">Reference proteome</keyword>
<keyword evidence="1" id="KW-0732">Signal</keyword>
<accession>A0A2V1DFL2</accession>
<evidence type="ECO:0000313" key="3">
    <source>
        <dbReference type="Proteomes" id="UP000244855"/>
    </source>
</evidence>
<feature type="signal peptide" evidence="1">
    <location>
        <begin position="1"/>
        <end position="20"/>
    </location>
</feature>
<dbReference type="AlphaFoldDB" id="A0A2V1DFL2"/>
<proteinExistence type="predicted"/>
<dbReference type="EMBL" id="KZ805478">
    <property type="protein sequence ID" value="PVH95969.1"/>
    <property type="molecule type" value="Genomic_DNA"/>
</dbReference>
<evidence type="ECO:0000256" key="1">
    <source>
        <dbReference type="SAM" id="SignalP"/>
    </source>
</evidence>
<dbReference type="Proteomes" id="UP000244855">
    <property type="component" value="Unassembled WGS sequence"/>
</dbReference>
<feature type="chain" id="PRO_5016166535" description="Secreted protein" evidence="1">
    <location>
        <begin position="21"/>
        <end position="96"/>
    </location>
</feature>
<evidence type="ECO:0008006" key="4">
    <source>
        <dbReference type="Google" id="ProtNLM"/>
    </source>
</evidence>
<sequence>MRFIFHIMCLATFLFWECYCRCGISYFSLLTWVVAFPVSRIKLFTIGVVLVPYPRKQMTNVLDVRCFGGNCGDRLHYDYATQLTVKRDWEDLKIAA</sequence>
<organism evidence="2 3">
    <name type="scientific">Periconia macrospinosa</name>
    <dbReference type="NCBI Taxonomy" id="97972"/>
    <lineage>
        <taxon>Eukaryota</taxon>
        <taxon>Fungi</taxon>
        <taxon>Dikarya</taxon>
        <taxon>Ascomycota</taxon>
        <taxon>Pezizomycotina</taxon>
        <taxon>Dothideomycetes</taxon>
        <taxon>Pleosporomycetidae</taxon>
        <taxon>Pleosporales</taxon>
        <taxon>Massarineae</taxon>
        <taxon>Periconiaceae</taxon>
        <taxon>Periconia</taxon>
    </lineage>
</organism>
<name>A0A2V1DFL2_9PLEO</name>
<evidence type="ECO:0000313" key="2">
    <source>
        <dbReference type="EMBL" id="PVH95969.1"/>
    </source>
</evidence>
<reference evidence="2 3" key="1">
    <citation type="journal article" date="2018" name="Sci. Rep.">
        <title>Comparative genomics provides insights into the lifestyle and reveals functional heterogeneity of dark septate endophytic fungi.</title>
        <authorList>
            <person name="Knapp D.G."/>
            <person name="Nemeth J.B."/>
            <person name="Barry K."/>
            <person name="Hainaut M."/>
            <person name="Henrissat B."/>
            <person name="Johnson J."/>
            <person name="Kuo A."/>
            <person name="Lim J.H.P."/>
            <person name="Lipzen A."/>
            <person name="Nolan M."/>
            <person name="Ohm R.A."/>
            <person name="Tamas L."/>
            <person name="Grigoriev I.V."/>
            <person name="Spatafora J.W."/>
            <person name="Nagy L.G."/>
            <person name="Kovacs G.M."/>
        </authorList>
    </citation>
    <scope>NUCLEOTIDE SEQUENCE [LARGE SCALE GENOMIC DNA]</scope>
    <source>
        <strain evidence="2 3">DSE2036</strain>
    </source>
</reference>
<protein>
    <recommendedName>
        <fullName evidence="4">Secreted protein</fullName>
    </recommendedName>
</protein>
<gene>
    <name evidence="2" type="ORF">DM02DRAFT_133005</name>
</gene>